<proteinExistence type="predicted"/>
<feature type="region of interest" description="Disordered" evidence="1">
    <location>
        <begin position="149"/>
        <end position="184"/>
    </location>
</feature>
<accession>A0A5C1AAH8</accession>
<evidence type="ECO:0000256" key="1">
    <source>
        <dbReference type="SAM" id="MobiDB-lite"/>
    </source>
</evidence>
<dbReference type="EMBL" id="CP042425">
    <property type="protein sequence ID" value="QEL14048.1"/>
    <property type="molecule type" value="Genomic_DNA"/>
</dbReference>
<dbReference type="KEGG" id="lrs:PX52LOC_00911"/>
<sequence>MTSVTEAPTTGNAPTATDAAGLLRMIREVVHNGATTYALMQELRRLVDPEAFDRLVDDEVNNEMNPPALVDAPAVSVGLQPPAVIDVLRSADGDPEPLITACHTIRDFIQTLNGWEVEEDALAAMTAVGLLERTAAPRTPTTAQVAIPAAAKVEPASAEDAPEVDDAKEEDADEDDAEDAPGTRTYHVYYVAEANRRRSARLDVVDDEIESGFRDHYHGICEDPEHVGTLTVNANALRFEIEAEAMAAFGEHYGDSGRPASVRFCEAMEWDRIVGEVAVMLLTWPRYAPQTPEGLAENPGPATAEAIAAATGRSVLDVREAIAELRKQPVG</sequence>
<gene>
    <name evidence="2" type="ORF">PX52LOC_00911</name>
</gene>
<keyword evidence="3" id="KW-1185">Reference proteome</keyword>
<dbReference type="RefSeq" id="WP_149108971.1">
    <property type="nucleotide sequence ID" value="NZ_CP042425.1"/>
</dbReference>
<dbReference type="Proteomes" id="UP000324974">
    <property type="component" value="Chromosome"/>
</dbReference>
<evidence type="ECO:0000313" key="3">
    <source>
        <dbReference type="Proteomes" id="UP000324974"/>
    </source>
</evidence>
<protein>
    <submittedName>
        <fullName evidence="2">Uncharacterized protein</fullName>
    </submittedName>
</protein>
<name>A0A5C1AAH8_9BACT</name>
<dbReference type="AlphaFoldDB" id="A0A5C1AAH8"/>
<evidence type="ECO:0000313" key="2">
    <source>
        <dbReference type="EMBL" id="QEL14048.1"/>
    </source>
</evidence>
<reference evidence="3" key="1">
    <citation type="submission" date="2019-08" db="EMBL/GenBank/DDBJ databases">
        <title>Limnoglobus roseus gen. nov., sp. nov., a novel freshwater planctomycete with a giant genome from the family Gemmataceae.</title>
        <authorList>
            <person name="Kulichevskaya I.S."/>
            <person name="Naumoff D.G."/>
            <person name="Miroshnikov K."/>
            <person name="Ivanova A."/>
            <person name="Philippov D.A."/>
            <person name="Hakobyan A."/>
            <person name="Rijpstra I.C."/>
            <person name="Sinninghe Damste J.S."/>
            <person name="Liesack W."/>
            <person name="Dedysh S.N."/>
        </authorList>
    </citation>
    <scope>NUCLEOTIDE SEQUENCE [LARGE SCALE GENOMIC DNA]</scope>
    <source>
        <strain evidence="3">PX52</strain>
    </source>
</reference>
<feature type="compositionally biased region" description="Acidic residues" evidence="1">
    <location>
        <begin position="160"/>
        <end position="179"/>
    </location>
</feature>
<organism evidence="2 3">
    <name type="scientific">Limnoglobus roseus</name>
    <dbReference type="NCBI Taxonomy" id="2598579"/>
    <lineage>
        <taxon>Bacteria</taxon>
        <taxon>Pseudomonadati</taxon>
        <taxon>Planctomycetota</taxon>
        <taxon>Planctomycetia</taxon>
        <taxon>Gemmatales</taxon>
        <taxon>Gemmataceae</taxon>
        <taxon>Limnoglobus</taxon>
    </lineage>
</organism>